<dbReference type="AlphaFoldDB" id="A0A2C9KVM2"/>
<dbReference type="InterPro" id="IPR043129">
    <property type="entry name" value="ATPase_NBD"/>
</dbReference>
<evidence type="ECO:0000313" key="3">
    <source>
        <dbReference type="Proteomes" id="UP000076420"/>
    </source>
</evidence>
<dbReference type="Gene3D" id="3.30.420.40">
    <property type="match status" value="3"/>
</dbReference>
<evidence type="ECO:0000259" key="1">
    <source>
        <dbReference type="Pfam" id="PF00814"/>
    </source>
</evidence>
<dbReference type="PANTHER" id="PTHR11735">
    <property type="entry name" value="TRNA N6-ADENOSINE THREONYLCARBAMOYLTRANSFERASE"/>
    <property type="match status" value="1"/>
</dbReference>
<dbReference type="KEGG" id="bgt:106076334"/>
<protein>
    <recommendedName>
        <fullName evidence="1">Gcp-like domain-containing protein</fullName>
    </recommendedName>
</protein>
<organism evidence="2 3">
    <name type="scientific">Biomphalaria glabrata</name>
    <name type="common">Bloodfluke planorb</name>
    <name type="synonym">Freshwater snail</name>
    <dbReference type="NCBI Taxonomy" id="6526"/>
    <lineage>
        <taxon>Eukaryota</taxon>
        <taxon>Metazoa</taxon>
        <taxon>Spiralia</taxon>
        <taxon>Lophotrochozoa</taxon>
        <taxon>Mollusca</taxon>
        <taxon>Gastropoda</taxon>
        <taxon>Heterobranchia</taxon>
        <taxon>Euthyneura</taxon>
        <taxon>Panpulmonata</taxon>
        <taxon>Hygrophila</taxon>
        <taxon>Lymnaeoidea</taxon>
        <taxon>Planorbidae</taxon>
        <taxon>Biomphalaria</taxon>
    </lineage>
</organism>
<dbReference type="SUPFAM" id="SSF53067">
    <property type="entry name" value="Actin-like ATPase domain"/>
    <property type="match status" value="2"/>
</dbReference>
<evidence type="ECO:0000313" key="2">
    <source>
        <dbReference type="EnsemblMetazoa" id="BGLB023976-PA"/>
    </source>
</evidence>
<dbReference type="VEuPathDB" id="VectorBase:BGLAX_031626"/>
<accession>A0A2C9KVM2</accession>
<reference evidence="2" key="1">
    <citation type="submission" date="2020-05" db="UniProtKB">
        <authorList>
            <consortium name="EnsemblMetazoa"/>
        </authorList>
    </citation>
    <scope>IDENTIFICATION</scope>
    <source>
        <strain evidence="2">BB02</strain>
    </source>
</reference>
<dbReference type="Proteomes" id="UP000076420">
    <property type="component" value="Unassembled WGS sequence"/>
</dbReference>
<proteinExistence type="predicted"/>
<feature type="domain" description="Gcp-like" evidence="1">
    <location>
        <begin position="29"/>
        <end position="149"/>
    </location>
</feature>
<name>A0A2C9KVM2_BIOGL</name>
<dbReference type="Pfam" id="PF00814">
    <property type="entry name" value="TsaD"/>
    <property type="match status" value="1"/>
</dbReference>
<dbReference type="STRING" id="6526.A0A2C9KVM2"/>
<gene>
    <name evidence="2" type="primary">106076334</name>
</gene>
<dbReference type="PANTHER" id="PTHR11735:SF6">
    <property type="entry name" value="TRNA N6-ADENOSINE THREONYLCARBAMOYLTRANSFERASE, MITOCHONDRIAL"/>
    <property type="match status" value="1"/>
</dbReference>
<sequence length="150" mass="15433">MIVLGIETSCDETAAAVVTDSKKIISNIHGINYNDIDCVAVTAGPGLIGGLMVGLMVAKGIASASGKPIIGVNHLEGHALVVRLTNDIDFPYLLLLASGGHCQTLIVNGVGDYEKIGETIDDSAGEAFDKVAKMLGIGYPGGPVIEKLSQ</sequence>
<dbReference type="InterPro" id="IPR000905">
    <property type="entry name" value="Gcp-like_dom"/>
</dbReference>
<dbReference type="EnsemblMetazoa" id="BGLB023976-RA">
    <property type="protein sequence ID" value="BGLB023976-PA"/>
    <property type="gene ID" value="BGLB023976"/>
</dbReference>
<dbReference type="VEuPathDB" id="VectorBase:BGLB023976"/>